<keyword evidence="4" id="KW-1185">Reference proteome</keyword>
<dbReference type="PROSITE" id="PS51352">
    <property type="entry name" value="THIOREDOXIN_2"/>
    <property type="match status" value="1"/>
</dbReference>
<reference evidence="3 4" key="1">
    <citation type="submission" date="2024-12" db="EMBL/GenBank/DDBJ databases">
        <authorList>
            <person name="Hu S."/>
        </authorList>
    </citation>
    <scope>NUCLEOTIDE SEQUENCE [LARGE SCALE GENOMIC DNA]</scope>
    <source>
        <strain evidence="3 4">THG-T11</strain>
    </source>
</reference>
<evidence type="ECO:0000313" key="4">
    <source>
        <dbReference type="Proteomes" id="UP001517247"/>
    </source>
</evidence>
<feature type="domain" description="Thioredoxin" evidence="2">
    <location>
        <begin position="19"/>
        <end position="154"/>
    </location>
</feature>
<feature type="signal peptide" evidence="1">
    <location>
        <begin position="1"/>
        <end position="17"/>
    </location>
</feature>
<dbReference type="InterPro" id="IPR013740">
    <property type="entry name" value="Redoxin"/>
</dbReference>
<dbReference type="Pfam" id="PF08534">
    <property type="entry name" value="Redoxin"/>
    <property type="match status" value="1"/>
</dbReference>
<dbReference type="Gene3D" id="3.40.30.10">
    <property type="entry name" value="Glutaredoxin"/>
    <property type="match status" value="1"/>
</dbReference>
<gene>
    <name evidence="3" type="ORF">E6A44_016485</name>
</gene>
<dbReference type="SUPFAM" id="SSF52833">
    <property type="entry name" value="Thioredoxin-like"/>
    <property type="match status" value="1"/>
</dbReference>
<comment type="caution">
    <text evidence="3">The sequence shown here is derived from an EMBL/GenBank/DDBJ whole genome shotgun (WGS) entry which is preliminary data.</text>
</comment>
<name>A0ABW9JAP5_9SPHI</name>
<dbReference type="InterPro" id="IPR017801">
    <property type="entry name" value="DUF3738"/>
</dbReference>
<dbReference type="RefSeq" id="WP_138724266.1">
    <property type="nucleotide sequence ID" value="NZ_SSHJ02000008.1"/>
</dbReference>
<dbReference type="Pfam" id="PF12543">
    <property type="entry name" value="DUF3738"/>
    <property type="match status" value="1"/>
</dbReference>
<feature type="chain" id="PRO_5045578134" evidence="1">
    <location>
        <begin position="18"/>
        <end position="390"/>
    </location>
</feature>
<dbReference type="CDD" id="cd02966">
    <property type="entry name" value="TlpA_like_family"/>
    <property type="match status" value="1"/>
</dbReference>
<dbReference type="PANTHER" id="PTHR42852:SF13">
    <property type="entry name" value="PROTEIN DIPZ"/>
    <property type="match status" value="1"/>
</dbReference>
<dbReference type="InterPro" id="IPR013766">
    <property type="entry name" value="Thioredoxin_domain"/>
</dbReference>
<protein>
    <submittedName>
        <fullName evidence="3">TlpA family protein disulfide reductase</fullName>
    </submittedName>
</protein>
<organism evidence="3 4">
    <name type="scientific">Pedobacter ureilyticus</name>
    <dbReference type="NCBI Taxonomy" id="1393051"/>
    <lineage>
        <taxon>Bacteria</taxon>
        <taxon>Pseudomonadati</taxon>
        <taxon>Bacteroidota</taxon>
        <taxon>Sphingobacteriia</taxon>
        <taxon>Sphingobacteriales</taxon>
        <taxon>Sphingobacteriaceae</taxon>
        <taxon>Pedobacter</taxon>
    </lineage>
</organism>
<accession>A0ABW9JAP5</accession>
<evidence type="ECO:0000259" key="2">
    <source>
        <dbReference type="PROSITE" id="PS51352"/>
    </source>
</evidence>
<sequence length="390" mass="44447">MKKIVIIALMLNTSVFAQVKKGTEVPNFNLDLVNNSPKYLTMSELKDKVVWLEFWATWCGPCISAMPHLVDLQQKYKDKLQVIAISNEPEKRIAQFLKAKPFDLAFAIDTADLLRKYFPYQLIPHSVLISADGKLINVTSPEKITSQVLDSILNGQEVHLEEKKDNLSTDYIKDYFYADDHVKHKILWQPPIKGAGGMMFSHLDKPAFSGRRLTFINASLTSIFSRAFGDVPYSRAIDSLGKLGDETFCLDIIVPKSDQLENTLRQELSKKYRVNAKMVKQQREVSVLSIIDQEKFAKVKRNTDGNRTYFARHGAIDQQGVTLAAFAEFLESFGSLRRLVIDETANTEKLDLKFSFQPEDKNSLLQILDEMGLGLKQETRQINFLMLKNE</sequence>
<proteinExistence type="predicted"/>
<evidence type="ECO:0000313" key="3">
    <source>
        <dbReference type="EMBL" id="MFN0257190.1"/>
    </source>
</evidence>
<dbReference type="PANTHER" id="PTHR42852">
    <property type="entry name" value="THIOL:DISULFIDE INTERCHANGE PROTEIN DSBE"/>
    <property type="match status" value="1"/>
</dbReference>
<keyword evidence="1" id="KW-0732">Signal</keyword>
<dbReference type="Proteomes" id="UP001517247">
    <property type="component" value="Unassembled WGS sequence"/>
</dbReference>
<evidence type="ECO:0000256" key="1">
    <source>
        <dbReference type="SAM" id="SignalP"/>
    </source>
</evidence>
<dbReference type="EMBL" id="SSHJ02000008">
    <property type="protein sequence ID" value="MFN0257190.1"/>
    <property type="molecule type" value="Genomic_DNA"/>
</dbReference>
<dbReference type="InterPro" id="IPR050553">
    <property type="entry name" value="Thioredoxin_ResA/DsbE_sf"/>
</dbReference>
<dbReference type="InterPro" id="IPR036249">
    <property type="entry name" value="Thioredoxin-like_sf"/>
</dbReference>